<organism evidence="1 2">
    <name type="scientific">Phytoactinopolyspora halotolerans</name>
    <dbReference type="NCBI Taxonomy" id="1981512"/>
    <lineage>
        <taxon>Bacteria</taxon>
        <taxon>Bacillati</taxon>
        <taxon>Actinomycetota</taxon>
        <taxon>Actinomycetes</taxon>
        <taxon>Jiangellales</taxon>
        <taxon>Jiangellaceae</taxon>
        <taxon>Phytoactinopolyspora</taxon>
    </lineage>
</organism>
<proteinExistence type="predicted"/>
<dbReference type="EMBL" id="JAAGOA010000031">
    <property type="protein sequence ID" value="NEE04244.1"/>
    <property type="molecule type" value="Genomic_DNA"/>
</dbReference>
<dbReference type="AlphaFoldDB" id="A0A6L9SHX4"/>
<accession>A0A6L9SHX4</accession>
<dbReference type="InterPro" id="IPR011257">
    <property type="entry name" value="DNA_glycosylase"/>
</dbReference>
<dbReference type="Gene3D" id="1.10.340.30">
    <property type="entry name" value="Hypothetical protein, domain 2"/>
    <property type="match status" value="1"/>
</dbReference>
<evidence type="ECO:0000313" key="2">
    <source>
        <dbReference type="Proteomes" id="UP000475214"/>
    </source>
</evidence>
<comment type="caution">
    <text evidence="1">The sequence shown here is derived from an EMBL/GenBank/DDBJ whole genome shotgun (WGS) entry which is preliminary data.</text>
</comment>
<protein>
    <submittedName>
        <fullName evidence="1">Fe-S cluster assembly protein HesB</fullName>
    </submittedName>
</protein>
<dbReference type="GO" id="GO:0003824">
    <property type="term" value="F:catalytic activity"/>
    <property type="evidence" value="ECO:0007669"/>
    <property type="project" value="InterPro"/>
</dbReference>
<keyword evidence="2" id="KW-1185">Reference proteome</keyword>
<reference evidence="1 2" key="1">
    <citation type="submission" date="2020-02" db="EMBL/GenBank/DDBJ databases">
        <authorList>
            <person name="Li X.-J."/>
            <person name="Han X.-M."/>
        </authorList>
    </citation>
    <scope>NUCLEOTIDE SEQUENCE [LARGE SCALE GENOMIC DNA]</scope>
    <source>
        <strain evidence="1 2">CCTCC AB 2017055</strain>
    </source>
</reference>
<evidence type="ECO:0000313" key="1">
    <source>
        <dbReference type="EMBL" id="NEE04244.1"/>
    </source>
</evidence>
<dbReference type="SUPFAM" id="SSF48150">
    <property type="entry name" value="DNA-glycosylase"/>
    <property type="match status" value="1"/>
</dbReference>
<dbReference type="GO" id="GO:0006281">
    <property type="term" value="P:DNA repair"/>
    <property type="evidence" value="ECO:0007669"/>
    <property type="project" value="InterPro"/>
</dbReference>
<name>A0A6L9SHX4_9ACTN</name>
<sequence length="191" mass="20584">MMVDLYLSGDPDADELLARDPFALLVGMLLDQQIPMEWAFTGPATIAARMGVDRLDPAAIADHDAEKFSALLAEKPAVHRFPASMAGRVQALAAHVAANWDGDASRIWNDAPTGAELLARLKALPGYGEQKARIMVALLGKRFDVCPDGWREAAGPYGEEGSTRSIADVVDADSLAQVRAFKREAKRRAKG</sequence>
<gene>
    <name evidence="1" type="ORF">G1H10_29150</name>
</gene>
<dbReference type="InterPro" id="IPR017658">
    <property type="entry name" value="HhH-GPD_base_excis"/>
</dbReference>
<dbReference type="Proteomes" id="UP000475214">
    <property type="component" value="Unassembled WGS sequence"/>
</dbReference>
<dbReference type="NCBIfam" id="TIGR03252">
    <property type="entry name" value="HhH-GPD-type base excision DNA repair protein"/>
    <property type="match status" value="1"/>
</dbReference>